<dbReference type="InterPro" id="IPR002347">
    <property type="entry name" value="SDR_fam"/>
</dbReference>
<dbReference type="AlphaFoldDB" id="A0A939KNG0"/>
<accession>A0A939KNG0</accession>
<keyword evidence="2" id="KW-0560">Oxidoreductase</keyword>
<comment type="similarity">
    <text evidence="1">Belongs to the short-chain dehydrogenases/reductases (SDR) family.</text>
</comment>
<dbReference type="Pfam" id="PF13561">
    <property type="entry name" value="adh_short_C2"/>
    <property type="match status" value="1"/>
</dbReference>
<dbReference type="SUPFAM" id="SSF51735">
    <property type="entry name" value="NAD(P)-binding Rossmann-fold domains"/>
    <property type="match status" value="1"/>
</dbReference>
<comment type="caution">
    <text evidence="3">The sequence shown here is derived from an EMBL/GenBank/DDBJ whole genome shotgun (WGS) entry which is preliminary data.</text>
</comment>
<dbReference type="EMBL" id="JAFNLL010000040">
    <property type="protein sequence ID" value="MBO1269251.1"/>
    <property type="molecule type" value="Genomic_DNA"/>
</dbReference>
<reference evidence="3" key="1">
    <citation type="submission" date="2021-03" db="EMBL/GenBank/DDBJ databases">
        <title>A new species, PO-11, isolated from a karst cave deposit.</title>
        <authorList>
            <person name="Zhaoxiaoyong W."/>
        </authorList>
    </citation>
    <scope>NUCLEOTIDE SEQUENCE</scope>
    <source>
        <strain evidence="3">PO-11</strain>
    </source>
</reference>
<gene>
    <name evidence="3" type="ORF">J1902_14985</name>
</gene>
<dbReference type="Gene3D" id="3.40.50.720">
    <property type="entry name" value="NAD(P)-binding Rossmann-like Domain"/>
    <property type="match status" value="1"/>
</dbReference>
<keyword evidence="4" id="KW-1185">Reference proteome</keyword>
<evidence type="ECO:0000313" key="4">
    <source>
        <dbReference type="Proteomes" id="UP000664164"/>
    </source>
</evidence>
<name>A0A939KNG0_9MICC</name>
<sequence length="122" mass="12610">MNTITAAGGRAVAVPGDVSDLAAVPRMFDQAEAELGPLDIVVSNAAIVINKPFADYTLEDYQDTFDTNTRGAFLVLQQAAARVRENGRIIAISSGGTRLLLTGTTAASWVTAQNIGAGGGVM</sequence>
<evidence type="ECO:0000256" key="2">
    <source>
        <dbReference type="ARBA" id="ARBA00023002"/>
    </source>
</evidence>
<dbReference type="Proteomes" id="UP000664164">
    <property type="component" value="Unassembled WGS sequence"/>
</dbReference>
<evidence type="ECO:0000313" key="3">
    <source>
        <dbReference type="EMBL" id="MBO1269251.1"/>
    </source>
</evidence>
<proteinExistence type="inferred from homology"/>
<dbReference type="InterPro" id="IPR036291">
    <property type="entry name" value="NAD(P)-bd_dom_sf"/>
</dbReference>
<protein>
    <submittedName>
        <fullName evidence="3">SDR family oxidoreductase</fullName>
    </submittedName>
</protein>
<evidence type="ECO:0000256" key="1">
    <source>
        <dbReference type="ARBA" id="ARBA00006484"/>
    </source>
</evidence>
<organism evidence="3 4">
    <name type="scientific">Arthrobacter cavernae</name>
    <dbReference type="NCBI Taxonomy" id="2817681"/>
    <lineage>
        <taxon>Bacteria</taxon>
        <taxon>Bacillati</taxon>
        <taxon>Actinomycetota</taxon>
        <taxon>Actinomycetes</taxon>
        <taxon>Micrococcales</taxon>
        <taxon>Micrococcaceae</taxon>
        <taxon>Arthrobacter</taxon>
    </lineage>
</organism>
<dbReference type="PANTHER" id="PTHR43669:SF3">
    <property type="entry name" value="ALCOHOL DEHYDROGENASE, PUTATIVE (AFU_ORTHOLOGUE AFUA_3G03445)-RELATED"/>
    <property type="match status" value="1"/>
</dbReference>
<dbReference type="PANTHER" id="PTHR43669">
    <property type="entry name" value="5-KETO-D-GLUCONATE 5-REDUCTASE"/>
    <property type="match status" value="1"/>
</dbReference>
<dbReference type="GO" id="GO:0016491">
    <property type="term" value="F:oxidoreductase activity"/>
    <property type="evidence" value="ECO:0007669"/>
    <property type="project" value="UniProtKB-KW"/>
</dbReference>